<reference evidence="2" key="1">
    <citation type="journal article" date="2020" name="Stud. Mycol.">
        <title>101 Dothideomycetes genomes: a test case for predicting lifestyles and emergence of pathogens.</title>
        <authorList>
            <person name="Haridas S."/>
            <person name="Albert R."/>
            <person name="Binder M."/>
            <person name="Bloem J."/>
            <person name="Labutti K."/>
            <person name="Salamov A."/>
            <person name="Andreopoulos B."/>
            <person name="Baker S."/>
            <person name="Barry K."/>
            <person name="Bills G."/>
            <person name="Bluhm B."/>
            <person name="Cannon C."/>
            <person name="Castanera R."/>
            <person name="Culley D."/>
            <person name="Daum C."/>
            <person name="Ezra D."/>
            <person name="Gonzalez J."/>
            <person name="Henrissat B."/>
            <person name="Kuo A."/>
            <person name="Liang C."/>
            <person name="Lipzen A."/>
            <person name="Lutzoni F."/>
            <person name="Magnuson J."/>
            <person name="Mondo S."/>
            <person name="Nolan M."/>
            <person name="Ohm R."/>
            <person name="Pangilinan J."/>
            <person name="Park H.-J."/>
            <person name="Ramirez L."/>
            <person name="Alfaro M."/>
            <person name="Sun H."/>
            <person name="Tritt A."/>
            <person name="Yoshinaga Y."/>
            <person name="Zwiers L.-H."/>
            <person name="Turgeon B."/>
            <person name="Goodwin S."/>
            <person name="Spatafora J."/>
            <person name="Crous P."/>
            <person name="Grigoriev I."/>
        </authorList>
    </citation>
    <scope>NUCLEOTIDE SEQUENCE</scope>
    <source>
        <strain evidence="2">CBS 207.26</strain>
    </source>
</reference>
<evidence type="ECO:0000313" key="3">
    <source>
        <dbReference type="Proteomes" id="UP000800200"/>
    </source>
</evidence>
<dbReference type="EMBL" id="ML994617">
    <property type="protein sequence ID" value="KAF2191342.1"/>
    <property type="molecule type" value="Genomic_DNA"/>
</dbReference>
<dbReference type="Proteomes" id="UP000800200">
    <property type="component" value="Unassembled WGS sequence"/>
</dbReference>
<evidence type="ECO:0000256" key="1">
    <source>
        <dbReference type="SAM" id="MobiDB-lite"/>
    </source>
</evidence>
<proteinExistence type="predicted"/>
<keyword evidence="3" id="KW-1185">Reference proteome</keyword>
<evidence type="ECO:0000313" key="2">
    <source>
        <dbReference type="EMBL" id="KAF2191342.1"/>
    </source>
</evidence>
<organism evidence="2 3">
    <name type="scientific">Zopfia rhizophila CBS 207.26</name>
    <dbReference type="NCBI Taxonomy" id="1314779"/>
    <lineage>
        <taxon>Eukaryota</taxon>
        <taxon>Fungi</taxon>
        <taxon>Dikarya</taxon>
        <taxon>Ascomycota</taxon>
        <taxon>Pezizomycotina</taxon>
        <taxon>Dothideomycetes</taxon>
        <taxon>Dothideomycetes incertae sedis</taxon>
        <taxon>Zopfiaceae</taxon>
        <taxon>Zopfia</taxon>
    </lineage>
</organism>
<name>A0A6A6EKA1_9PEZI</name>
<sequence>MFRPPIGQLGKDSTCDTRPPTMEPRDLAFPVWTMKTTATELIDVYRFCRVVVGRG</sequence>
<feature type="region of interest" description="Disordered" evidence="1">
    <location>
        <begin position="1"/>
        <end position="22"/>
    </location>
</feature>
<protein>
    <submittedName>
        <fullName evidence="2">Uncharacterized protein</fullName>
    </submittedName>
</protein>
<dbReference type="AlphaFoldDB" id="A0A6A6EKA1"/>
<accession>A0A6A6EKA1</accession>
<gene>
    <name evidence="2" type="ORF">K469DRAFT_369246</name>
</gene>